<dbReference type="Proteomes" id="UP000265520">
    <property type="component" value="Unassembled WGS sequence"/>
</dbReference>
<protein>
    <submittedName>
        <fullName evidence="2">Uncharacterized protein</fullName>
    </submittedName>
</protein>
<comment type="caution">
    <text evidence="2">The sequence shown here is derived from an EMBL/GenBank/DDBJ whole genome shotgun (WGS) entry which is preliminary data.</text>
</comment>
<sequence length="61" mass="6339">NMVDFSDELLKIVVDQRGPKQGKKKMKSRTSVVLNQSRPAGSSSPGGVSSSHAGVQSGSPV</sequence>
<feature type="region of interest" description="Disordered" evidence="1">
    <location>
        <begin position="16"/>
        <end position="61"/>
    </location>
</feature>
<dbReference type="AlphaFoldDB" id="A0A392TCY1"/>
<evidence type="ECO:0000256" key="1">
    <source>
        <dbReference type="SAM" id="MobiDB-lite"/>
    </source>
</evidence>
<evidence type="ECO:0000313" key="2">
    <source>
        <dbReference type="EMBL" id="MCI58297.1"/>
    </source>
</evidence>
<feature type="non-terminal residue" evidence="2">
    <location>
        <position position="1"/>
    </location>
</feature>
<reference evidence="2 3" key="1">
    <citation type="journal article" date="2018" name="Front. Plant Sci.">
        <title>Red Clover (Trifolium pratense) and Zigzag Clover (T. medium) - A Picture of Genomic Similarities and Differences.</title>
        <authorList>
            <person name="Dluhosova J."/>
            <person name="Istvanek J."/>
            <person name="Nedelnik J."/>
            <person name="Repkova J."/>
        </authorList>
    </citation>
    <scope>NUCLEOTIDE SEQUENCE [LARGE SCALE GENOMIC DNA]</scope>
    <source>
        <strain evidence="3">cv. 10/8</strain>
        <tissue evidence="2">Leaf</tissue>
    </source>
</reference>
<dbReference type="EMBL" id="LXQA010543835">
    <property type="protein sequence ID" value="MCI58297.1"/>
    <property type="molecule type" value="Genomic_DNA"/>
</dbReference>
<proteinExistence type="predicted"/>
<organism evidence="2 3">
    <name type="scientific">Trifolium medium</name>
    <dbReference type="NCBI Taxonomy" id="97028"/>
    <lineage>
        <taxon>Eukaryota</taxon>
        <taxon>Viridiplantae</taxon>
        <taxon>Streptophyta</taxon>
        <taxon>Embryophyta</taxon>
        <taxon>Tracheophyta</taxon>
        <taxon>Spermatophyta</taxon>
        <taxon>Magnoliopsida</taxon>
        <taxon>eudicotyledons</taxon>
        <taxon>Gunneridae</taxon>
        <taxon>Pentapetalae</taxon>
        <taxon>rosids</taxon>
        <taxon>fabids</taxon>
        <taxon>Fabales</taxon>
        <taxon>Fabaceae</taxon>
        <taxon>Papilionoideae</taxon>
        <taxon>50 kb inversion clade</taxon>
        <taxon>NPAAA clade</taxon>
        <taxon>Hologalegina</taxon>
        <taxon>IRL clade</taxon>
        <taxon>Trifolieae</taxon>
        <taxon>Trifolium</taxon>
    </lineage>
</organism>
<keyword evidence="3" id="KW-1185">Reference proteome</keyword>
<accession>A0A392TCY1</accession>
<feature type="non-terminal residue" evidence="2">
    <location>
        <position position="61"/>
    </location>
</feature>
<feature type="compositionally biased region" description="Low complexity" evidence="1">
    <location>
        <begin position="37"/>
        <end position="55"/>
    </location>
</feature>
<name>A0A392TCY1_9FABA</name>
<evidence type="ECO:0000313" key="3">
    <source>
        <dbReference type="Proteomes" id="UP000265520"/>
    </source>
</evidence>